<dbReference type="Proteomes" id="UP000814128">
    <property type="component" value="Unassembled WGS sequence"/>
</dbReference>
<reference evidence="1" key="1">
    <citation type="submission" date="2021-02" db="EMBL/GenBank/DDBJ databases">
        <authorList>
            <consortium name="DOE Joint Genome Institute"/>
            <person name="Ahrendt S."/>
            <person name="Looney B.P."/>
            <person name="Miyauchi S."/>
            <person name="Morin E."/>
            <person name="Drula E."/>
            <person name="Courty P.E."/>
            <person name="Chicoki N."/>
            <person name="Fauchery L."/>
            <person name="Kohler A."/>
            <person name="Kuo A."/>
            <person name="Labutti K."/>
            <person name="Pangilinan J."/>
            <person name="Lipzen A."/>
            <person name="Riley R."/>
            <person name="Andreopoulos W."/>
            <person name="He G."/>
            <person name="Johnson J."/>
            <person name="Barry K.W."/>
            <person name="Grigoriev I.V."/>
            <person name="Nagy L."/>
            <person name="Hibbett D."/>
            <person name="Henrissat B."/>
            <person name="Matheny P.B."/>
            <person name="Labbe J."/>
            <person name="Martin F."/>
        </authorList>
    </citation>
    <scope>NUCLEOTIDE SEQUENCE</scope>
    <source>
        <strain evidence="1">EC-137</strain>
    </source>
</reference>
<sequence>MRGLCQRLVLFGALCLSLGFYVAPAAAATVLAIDYGADFMKASLMKPGLPFDILLNKDSKRKIHSSVAWKGEERLFGQDAYSLATRYPKDTYSSLKYLLGVPANADVVSYFANISPVTLVASSRYTLGIPKPGGRTWDIEELVAMQLAYIRQLASDTAGEPVRDVVVTVPPYYTQFERDAIADAVEIAGLKLLTLINDGTAVAINYAMTRSFAEPEHHIIFDSGASSTRATIVAFSADAKGRGTQVQVKSVGYNRLIGGTELTRRLRDILIGDFMKKNGGVDVRQDKKAMARLWKEADRVKGILSANTEATATIESLIDDIDFKTKVLRTQFEAVCKDIEDAFATPLIEALSNTNLSMKDIKSVVLFGGNTRVPMVRRNLEAVVGEGKIAVNVNADEAAVLGAALHGASLSRQFRTKDIKVIDVLPYDVQVAYEAETKATGPGVRPRTIHSIAFPAGSKTGTRKTLSFKRHSDFSLAFQYKSEPAPQFPVEFLEARVEGVAEALTNMSTSGASDLTIKVTIALSESGFVSVPEAIVYADFKDDSSIAGMLKGFFGDKGDKVAEGEVQEPMKEQTPRKPKDVTIPLKVPIKYTSVAPMALENKREARTRLNDMETKELSASMREEQRNGLEGYIYRTRDILEGSQDHPFMQCSQESERTALKQKLEEVAKWFHDHQDTADTKDFIEKRLSIQSIENPIQHRYQEIVDFPEVLNNSQKWNFHTRMFLTEARQNLTEEEKTGTQGKYTIEELNELEQTLREHEAWLHVNVEKQRTVKHNEDPAIETKEMKERADKLELHLKRLVQKKPPRRRATSSASDPSSTAEPSATPPTQADGGEKVHLHEEL</sequence>
<protein>
    <submittedName>
        <fullName evidence="1">Actin-like ATPase domain-containing protein</fullName>
    </submittedName>
</protein>
<reference evidence="1" key="2">
    <citation type="journal article" date="2022" name="New Phytol.">
        <title>Evolutionary transition to the ectomycorrhizal habit in the genomes of a hyperdiverse lineage of mushroom-forming fungi.</title>
        <authorList>
            <person name="Looney B."/>
            <person name="Miyauchi S."/>
            <person name="Morin E."/>
            <person name="Drula E."/>
            <person name="Courty P.E."/>
            <person name="Kohler A."/>
            <person name="Kuo A."/>
            <person name="LaButti K."/>
            <person name="Pangilinan J."/>
            <person name="Lipzen A."/>
            <person name="Riley R."/>
            <person name="Andreopoulos W."/>
            <person name="He G."/>
            <person name="Johnson J."/>
            <person name="Nolan M."/>
            <person name="Tritt A."/>
            <person name="Barry K.W."/>
            <person name="Grigoriev I.V."/>
            <person name="Nagy L.G."/>
            <person name="Hibbett D."/>
            <person name="Henrissat B."/>
            <person name="Matheny P.B."/>
            <person name="Labbe J."/>
            <person name="Martin F.M."/>
        </authorList>
    </citation>
    <scope>NUCLEOTIDE SEQUENCE</scope>
    <source>
        <strain evidence="1">EC-137</strain>
    </source>
</reference>
<keyword evidence="2" id="KW-1185">Reference proteome</keyword>
<comment type="caution">
    <text evidence="1">The sequence shown here is derived from an EMBL/GenBank/DDBJ whole genome shotgun (WGS) entry which is preliminary data.</text>
</comment>
<evidence type="ECO:0000313" key="1">
    <source>
        <dbReference type="EMBL" id="KAI0033499.1"/>
    </source>
</evidence>
<organism evidence="1 2">
    <name type="scientific">Vararia minispora EC-137</name>
    <dbReference type="NCBI Taxonomy" id="1314806"/>
    <lineage>
        <taxon>Eukaryota</taxon>
        <taxon>Fungi</taxon>
        <taxon>Dikarya</taxon>
        <taxon>Basidiomycota</taxon>
        <taxon>Agaricomycotina</taxon>
        <taxon>Agaricomycetes</taxon>
        <taxon>Russulales</taxon>
        <taxon>Lachnocladiaceae</taxon>
        <taxon>Vararia</taxon>
    </lineage>
</organism>
<gene>
    <name evidence="1" type="ORF">K488DRAFT_77858</name>
</gene>
<evidence type="ECO:0000313" key="2">
    <source>
        <dbReference type="Proteomes" id="UP000814128"/>
    </source>
</evidence>
<dbReference type="EMBL" id="MU273518">
    <property type="protein sequence ID" value="KAI0033499.1"/>
    <property type="molecule type" value="Genomic_DNA"/>
</dbReference>
<accession>A0ACB8QNP7</accession>
<proteinExistence type="predicted"/>
<name>A0ACB8QNP7_9AGAM</name>